<dbReference type="Proteomes" id="UP000014974">
    <property type="component" value="Unassembled WGS sequence"/>
</dbReference>
<name>S7VM41_9BACT</name>
<organism evidence="1 2">
    <name type="scientific">Cyclobacterium qasimii M12-11B</name>
    <dbReference type="NCBI Taxonomy" id="641524"/>
    <lineage>
        <taxon>Bacteria</taxon>
        <taxon>Pseudomonadati</taxon>
        <taxon>Bacteroidota</taxon>
        <taxon>Cytophagia</taxon>
        <taxon>Cytophagales</taxon>
        <taxon>Cyclobacteriaceae</taxon>
        <taxon>Cyclobacterium</taxon>
    </lineage>
</organism>
<accession>S7VM41</accession>
<gene>
    <name evidence="1" type="ORF">ADICYQ_0936</name>
</gene>
<dbReference type="EMBL" id="ATNM01000036">
    <property type="protein sequence ID" value="EPR70512.1"/>
    <property type="molecule type" value="Genomic_DNA"/>
</dbReference>
<evidence type="ECO:0000313" key="1">
    <source>
        <dbReference type="EMBL" id="EPR70512.1"/>
    </source>
</evidence>
<sequence length="69" mass="8484">MGITSMVHPMMRWCHKEIFNRLRELLDIFSVDPELIQYSDLVTNKEDEWIKAHQHHWYKKDNLYVLRPS</sequence>
<comment type="caution">
    <text evidence="1">The sequence shown here is derived from an EMBL/GenBank/DDBJ whole genome shotgun (WGS) entry which is preliminary data.</text>
</comment>
<protein>
    <submittedName>
        <fullName evidence="1">Uncharacterized protein</fullName>
    </submittedName>
</protein>
<dbReference type="AlphaFoldDB" id="S7VM41"/>
<proteinExistence type="predicted"/>
<evidence type="ECO:0000313" key="2">
    <source>
        <dbReference type="Proteomes" id="UP000014974"/>
    </source>
</evidence>
<reference evidence="1 2" key="1">
    <citation type="journal article" date="2013" name="Genome Announc.">
        <title>Draft Genome Sequence of Cyclobacterium qasimii Strain M12-11BT, Isolated from Arctic Marine Sediment.</title>
        <authorList>
            <person name="Shivaji S."/>
            <person name="Ara S."/>
            <person name="Singh A."/>
            <person name="Kumar Pinnaka A."/>
        </authorList>
    </citation>
    <scope>NUCLEOTIDE SEQUENCE [LARGE SCALE GENOMIC DNA]</scope>
    <source>
        <strain evidence="1 2">M12-11B</strain>
    </source>
</reference>